<organism evidence="1 2">
    <name type="scientific">Deinococcus ruber</name>
    <dbReference type="NCBI Taxonomy" id="1848197"/>
    <lineage>
        <taxon>Bacteria</taxon>
        <taxon>Thermotogati</taxon>
        <taxon>Deinococcota</taxon>
        <taxon>Deinococci</taxon>
        <taxon>Deinococcales</taxon>
        <taxon>Deinococcaceae</taxon>
        <taxon>Deinococcus</taxon>
    </lineage>
</organism>
<dbReference type="Proteomes" id="UP000603865">
    <property type="component" value="Unassembled WGS sequence"/>
</dbReference>
<protein>
    <submittedName>
        <fullName evidence="1">Uncharacterized protein</fullName>
    </submittedName>
</protein>
<gene>
    <name evidence="1" type="ORF">GCM10008957_52200</name>
</gene>
<accession>A0A918KVK2</accession>
<dbReference type="AlphaFoldDB" id="A0A918KVK2"/>
<reference evidence="1" key="2">
    <citation type="submission" date="2020-09" db="EMBL/GenBank/DDBJ databases">
        <authorList>
            <person name="Sun Q."/>
            <person name="Ohkuma M."/>
        </authorList>
    </citation>
    <scope>NUCLEOTIDE SEQUENCE</scope>
    <source>
        <strain evidence="1">JCM 31311</strain>
    </source>
</reference>
<comment type="caution">
    <text evidence="1">The sequence shown here is derived from an EMBL/GenBank/DDBJ whole genome shotgun (WGS) entry which is preliminary data.</text>
</comment>
<keyword evidence="2" id="KW-1185">Reference proteome</keyword>
<evidence type="ECO:0000313" key="2">
    <source>
        <dbReference type="Proteomes" id="UP000603865"/>
    </source>
</evidence>
<proteinExistence type="predicted"/>
<sequence>MHITRFSLPPQGLGKPQAGFQRLLCADQIALLELRHTEVHPYLRLLLARADCDSETDRPCRVFGGDIKHAEDPVSLTEQVVGLCLALSVSCHSQQRKRGL</sequence>
<dbReference type="EMBL" id="BMQL01000070">
    <property type="protein sequence ID" value="GGR35946.1"/>
    <property type="molecule type" value="Genomic_DNA"/>
</dbReference>
<evidence type="ECO:0000313" key="1">
    <source>
        <dbReference type="EMBL" id="GGR35946.1"/>
    </source>
</evidence>
<reference evidence="1" key="1">
    <citation type="journal article" date="2014" name="Int. J. Syst. Evol. Microbiol.">
        <title>Complete genome sequence of Corynebacterium casei LMG S-19264T (=DSM 44701T), isolated from a smear-ripened cheese.</title>
        <authorList>
            <consortium name="US DOE Joint Genome Institute (JGI-PGF)"/>
            <person name="Walter F."/>
            <person name="Albersmeier A."/>
            <person name="Kalinowski J."/>
            <person name="Ruckert C."/>
        </authorList>
    </citation>
    <scope>NUCLEOTIDE SEQUENCE</scope>
    <source>
        <strain evidence="1">JCM 31311</strain>
    </source>
</reference>
<name>A0A918KVK2_9DEIO</name>